<dbReference type="GO" id="GO:0006351">
    <property type="term" value="P:DNA-templated transcription"/>
    <property type="evidence" value="ECO:0007669"/>
    <property type="project" value="InterPro"/>
</dbReference>
<feature type="region of interest" description="Disordered" evidence="1">
    <location>
        <begin position="266"/>
        <end position="285"/>
    </location>
</feature>
<dbReference type="AlphaFoldDB" id="A0A6D2L2E4"/>
<sequence>MATSGSSRYETEQLQKGCYYEWMSLQSKHIADLKEALMSQRSKENDRKLGELVGKIVDDFQKYTERRSELSHRCCSSYFAPSWNSSLENGLLWMGGCRPSSFIRVIYAMCGSQTETHLSEYLLKIDENVGDANNSTDGSMSDLTATQLAKINELHIKVIQKEDKITKKAANLQEDVADMPIAVTAYATDLVEAGVAVEDALDKHEECMAVVMAEADRLRFETLRKIVEVVTPVQAAEFLLAGKRLHVSLHEWGRVREEKRLGCARTGEASAAREDAGKSNRSATC</sequence>
<dbReference type="PANTHER" id="PTHR46354">
    <property type="entry name" value="DOG1 DOMAIN-CONTAINING PROTEIN"/>
    <property type="match status" value="1"/>
</dbReference>
<dbReference type="GO" id="GO:0043565">
    <property type="term" value="F:sequence-specific DNA binding"/>
    <property type="evidence" value="ECO:0007669"/>
    <property type="project" value="InterPro"/>
</dbReference>
<keyword evidence="4" id="KW-1185">Reference proteome</keyword>
<dbReference type="Pfam" id="PF14144">
    <property type="entry name" value="DOG1"/>
    <property type="match status" value="1"/>
</dbReference>
<evidence type="ECO:0000313" key="3">
    <source>
        <dbReference type="EMBL" id="CAA7059780.1"/>
    </source>
</evidence>
<evidence type="ECO:0000256" key="1">
    <source>
        <dbReference type="SAM" id="MobiDB-lite"/>
    </source>
</evidence>
<reference evidence="3" key="1">
    <citation type="submission" date="2020-01" db="EMBL/GenBank/DDBJ databases">
        <authorList>
            <person name="Mishra B."/>
        </authorList>
    </citation>
    <scope>NUCLEOTIDE SEQUENCE [LARGE SCALE GENOMIC DNA]</scope>
</reference>
<organism evidence="3 4">
    <name type="scientific">Microthlaspi erraticum</name>
    <dbReference type="NCBI Taxonomy" id="1685480"/>
    <lineage>
        <taxon>Eukaryota</taxon>
        <taxon>Viridiplantae</taxon>
        <taxon>Streptophyta</taxon>
        <taxon>Embryophyta</taxon>
        <taxon>Tracheophyta</taxon>
        <taxon>Spermatophyta</taxon>
        <taxon>Magnoliopsida</taxon>
        <taxon>eudicotyledons</taxon>
        <taxon>Gunneridae</taxon>
        <taxon>Pentapetalae</taxon>
        <taxon>rosids</taxon>
        <taxon>malvids</taxon>
        <taxon>Brassicales</taxon>
        <taxon>Brassicaceae</taxon>
        <taxon>Coluteocarpeae</taxon>
        <taxon>Microthlaspi</taxon>
    </lineage>
</organism>
<accession>A0A6D2L2E4</accession>
<dbReference type="Proteomes" id="UP000467841">
    <property type="component" value="Unassembled WGS sequence"/>
</dbReference>
<proteinExistence type="predicted"/>
<evidence type="ECO:0000313" key="4">
    <source>
        <dbReference type="Proteomes" id="UP000467841"/>
    </source>
</evidence>
<dbReference type="EMBL" id="CACVBM020001795">
    <property type="protein sequence ID" value="CAA7059780.1"/>
    <property type="molecule type" value="Genomic_DNA"/>
</dbReference>
<dbReference type="OrthoDB" id="1897224at2759"/>
<dbReference type="PROSITE" id="PS51806">
    <property type="entry name" value="DOG1"/>
    <property type="match status" value="1"/>
</dbReference>
<evidence type="ECO:0000259" key="2">
    <source>
        <dbReference type="PROSITE" id="PS51806"/>
    </source>
</evidence>
<gene>
    <name evidence="3" type="ORF">MERR_LOCUS47016</name>
</gene>
<protein>
    <recommendedName>
        <fullName evidence="2">DOG1 domain-containing protein</fullName>
    </recommendedName>
</protein>
<feature type="domain" description="DOG1" evidence="2">
    <location>
        <begin position="12"/>
        <end position="259"/>
    </location>
</feature>
<name>A0A6D2L2E4_9BRAS</name>
<dbReference type="PANTHER" id="PTHR46354:SF11">
    <property type="entry name" value="PROTEIN DOG1-LIKE 2-RELATED"/>
    <property type="match status" value="1"/>
</dbReference>
<comment type="caution">
    <text evidence="3">The sequence shown here is derived from an EMBL/GenBank/DDBJ whole genome shotgun (WGS) entry which is preliminary data.</text>
</comment>
<dbReference type="InterPro" id="IPR051886">
    <property type="entry name" value="Seed_Dev/Stress_Resp_Reg"/>
</dbReference>
<dbReference type="InterPro" id="IPR025422">
    <property type="entry name" value="TGA_domain"/>
</dbReference>